<evidence type="ECO:0000313" key="18">
    <source>
        <dbReference type="EMBL" id="MBO8476818.1"/>
    </source>
</evidence>
<dbReference type="GO" id="GO:0006183">
    <property type="term" value="P:GTP biosynthetic process"/>
    <property type="evidence" value="ECO:0007669"/>
    <property type="project" value="UniProtKB-UniRule"/>
</dbReference>
<reference evidence="18" key="2">
    <citation type="journal article" date="2021" name="PeerJ">
        <title>Extensive microbial diversity within the chicken gut microbiome revealed by metagenomics and culture.</title>
        <authorList>
            <person name="Gilroy R."/>
            <person name="Ravi A."/>
            <person name="Getino M."/>
            <person name="Pursley I."/>
            <person name="Horton D.L."/>
            <person name="Alikhan N.F."/>
            <person name="Baker D."/>
            <person name="Gharbi K."/>
            <person name="Hall N."/>
            <person name="Watson M."/>
            <person name="Adriaenssens E.M."/>
            <person name="Foster-Nyarko E."/>
            <person name="Jarju S."/>
            <person name="Secka A."/>
            <person name="Antonio M."/>
            <person name="Oren A."/>
            <person name="Chaudhuri R.R."/>
            <person name="La Ragione R."/>
            <person name="Hildebrand F."/>
            <person name="Pallen M.J."/>
        </authorList>
    </citation>
    <scope>NUCLEOTIDE SEQUENCE</scope>
    <source>
        <strain evidence="18">6919</strain>
    </source>
</reference>
<dbReference type="PROSITE" id="PS00469">
    <property type="entry name" value="NDPK"/>
    <property type="match status" value="1"/>
</dbReference>
<comment type="caution">
    <text evidence="18">The sequence shown here is derived from an EMBL/GenBank/DDBJ whole genome shotgun (WGS) entry which is preliminary data.</text>
</comment>
<dbReference type="EC" id="2.7.4.6" evidence="3 13"/>
<comment type="catalytic activity">
    <reaction evidence="13">
        <text>a ribonucleoside 5'-diphosphate + ATP = a ribonucleoside 5'-triphosphate + ADP</text>
        <dbReference type="Rhea" id="RHEA:18113"/>
        <dbReference type="ChEBI" id="CHEBI:30616"/>
        <dbReference type="ChEBI" id="CHEBI:57930"/>
        <dbReference type="ChEBI" id="CHEBI:61557"/>
        <dbReference type="ChEBI" id="CHEBI:456216"/>
        <dbReference type="EC" id="2.7.4.6"/>
    </reaction>
</comment>
<dbReference type="SUPFAM" id="SSF54919">
    <property type="entry name" value="Nucleoside diphosphate kinase, NDK"/>
    <property type="match status" value="1"/>
</dbReference>
<reference evidence="18" key="1">
    <citation type="submission" date="2020-10" db="EMBL/GenBank/DDBJ databases">
        <authorList>
            <person name="Gilroy R."/>
        </authorList>
    </citation>
    <scope>NUCLEOTIDE SEQUENCE</scope>
    <source>
        <strain evidence="18">6919</strain>
    </source>
</reference>
<keyword evidence="9 13" id="KW-0418">Kinase</keyword>
<dbReference type="InterPro" id="IPR034907">
    <property type="entry name" value="NDK-like_dom"/>
</dbReference>
<evidence type="ECO:0000313" key="19">
    <source>
        <dbReference type="Proteomes" id="UP000823598"/>
    </source>
</evidence>
<comment type="subunit">
    <text evidence="13">Homotetramer.</text>
</comment>
<feature type="domain" description="Nucleoside diphosphate kinase-like" evidence="17">
    <location>
        <begin position="1"/>
        <end position="138"/>
    </location>
</feature>
<evidence type="ECO:0000256" key="2">
    <source>
        <dbReference type="ARBA" id="ARBA00008142"/>
    </source>
</evidence>
<dbReference type="GO" id="GO:0006241">
    <property type="term" value="P:CTP biosynthetic process"/>
    <property type="evidence" value="ECO:0007669"/>
    <property type="project" value="UniProtKB-UniRule"/>
</dbReference>
<comment type="cofactor">
    <cofactor evidence="1 13">
        <name>Mg(2+)</name>
        <dbReference type="ChEBI" id="CHEBI:18420"/>
    </cofactor>
</comment>
<keyword evidence="8 13" id="KW-0547">Nucleotide-binding</keyword>
<dbReference type="PROSITE" id="PS51374">
    <property type="entry name" value="NDPK_LIKE"/>
    <property type="match status" value="1"/>
</dbReference>
<feature type="binding site" evidence="13 14">
    <location>
        <position position="112"/>
    </location>
    <ligand>
        <name>ATP</name>
        <dbReference type="ChEBI" id="CHEBI:30616"/>
    </ligand>
</feature>
<evidence type="ECO:0000259" key="17">
    <source>
        <dbReference type="SMART" id="SM00562"/>
    </source>
</evidence>
<evidence type="ECO:0000256" key="16">
    <source>
        <dbReference type="RuleBase" id="RU004013"/>
    </source>
</evidence>
<dbReference type="GO" id="GO:0006228">
    <property type="term" value="P:UTP biosynthetic process"/>
    <property type="evidence" value="ECO:0007669"/>
    <property type="project" value="UniProtKB-UniRule"/>
</dbReference>
<accession>A0A9D9ISG3</accession>
<name>A0A9D9ISG3_9BACT</name>
<protein>
    <recommendedName>
        <fullName evidence="4 13">Nucleoside diphosphate kinase</fullName>
        <shortName evidence="13">NDK</shortName>
        <shortName evidence="13">NDP kinase</shortName>
        <ecNumber evidence="3 13">2.7.4.6</ecNumber>
    </recommendedName>
    <alternativeName>
        <fullName evidence="13">Nucleoside-2-P kinase</fullName>
    </alternativeName>
</protein>
<evidence type="ECO:0000256" key="1">
    <source>
        <dbReference type="ARBA" id="ARBA00001946"/>
    </source>
</evidence>
<evidence type="ECO:0000256" key="6">
    <source>
        <dbReference type="ARBA" id="ARBA00022679"/>
    </source>
</evidence>
<comment type="subcellular location">
    <subcellularLocation>
        <location evidence="13">Cytoplasm</location>
    </subcellularLocation>
</comment>
<evidence type="ECO:0000256" key="5">
    <source>
        <dbReference type="ARBA" id="ARBA00022553"/>
    </source>
</evidence>
<comment type="similarity">
    <text evidence="2 13 14 15">Belongs to the NDK family.</text>
</comment>
<sequence>MEQTLVILKPSAVIRGLMGEVISRFEKKGLIIAGMKMVQLDDKILAEHYAHLVSRPFFPSLKKSMMVSPVVVMCIRGVDAVAVVRAMTGATNSRKAEPGTIRGDYSMSGQQNIIHASDSVENAEIELARFFDKSEIFDFKPAMLDYLYADDEI</sequence>
<evidence type="ECO:0000256" key="14">
    <source>
        <dbReference type="PROSITE-ProRule" id="PRU00706"/>
    </source>
</evidence>
<dbReference type="GO" id="GO:0004550">
    <property type="term" value="F:nucleoside diphosphate kinase activity"/>
    <property type="evidence" value="ECO:0007669"/>
    <property type="project" value="UniProtKB-UniRule"/>
</dbReference>
<dbReference type="InterPro" id="IPR023005">
    <property type="entry name" value="Nucleoside_diP_kinase_AS"/>
</dbReference>
<comment type="function">
    <text evidence="13">Major role in the synthesis of nucleoside triphosphates other than ATP. The ATP gamma phosphate is transferred to the NDP beta phosphate via a ping-pong mechanism, using a phosphorylated active-site intermediate.</text>
</comment>
<feature type="binding site" evidence="13 14">
    <location>
        <position position="85"/>
    </location>
    <ligand>
        <name>ATP</name>
        <dbReference type="ChEBI" id="CHEBI:30616"/>
    </ligand>
</feature>
<feature type="binding site" evidence="13 14">
    <location>
        <position position="102"/>
    </location>
    <ligand>
        <name>ATP</name>
        <dbReference type="ChEBI" id="CHEBI:30616"/>
    </ligand>
</feature>
<organism evidence="18 19">
    <name type="scientific">Candidatus Limisoma faecipullorum</name>
    <dbReference type="NCBI Taxonomy" id="2840854"/>
    <lineage>
        <taxon>Bacteria</taxon>
        <taxon>Pseudomonadati</taxon>
        <taxon>Bacteroidota</taxon>
        <taxon>Bacteroidia</taxon>
        <taxon>Bacteroidales</taxon>
        <taxon>Candidatus Limisoma</taxon>
    </lineage>
</organism>
<dbReference type="NCBIfam" id="NF001908">
    <property type="entry name" value="PRK00668.1"/>
    <property type="match status" value="1"/>
</dbReference>
<keyword evidence="10 13" id="KW-0067">ATP-binding</keyword>
<dbReference type="FunFam" id="3.30.70.141:FF:000003">
    <property type="entry name" value="Nucleoside diphosphate kinase"/>
    <property type="match status" value="1"/>
</dbReference>
<dbReference type="Gene3D" id="3.30.70.141">
    <property type="entry name" value="Nucleoside diphosphate kinase-like domain"/>
    <property type="match status" value="1"/>
</dbReference>
<keyword evidence="6 13" id="KW-0808">Transferase</keyword>
<feature type="binding site" evidence="13 14">
    <location>
        <position position="57"/>
    </location>
    <ligand>
        <name>ATP</name>
        <dbReference type="ChEBI" id="CHEBI:30616"/>
    </ligand>
</feature>
<dbReference type="EMBL" id="JADIMC010000085">
    <property type="protein sequence ID" value="MBO8476818.1"/>
    <property type="molecule type" value="Genomic_DNA"/>
</dbReference>
<evidence type="ECO:0000256" key="7">
    <source>
        <dbReference type="ARBA" id="ARBA00022723"/>
    </source>
</evidence>
<feature type="binding site" evidence="13 14">
    <location>
        <position position="91"/>
    </location>
    <ligand>
        <name>ATP</name>
        <dbReference type="ChEBI" id="CHEBI:30616"/>
    </ligand>
</feature>
<dbReference type="GO" id="GO:0005524">
    <property type="term" value="F:ATP binding"/>
    <property type="evidence" value="ECO:0007669"/>
    <property type="project" value="UniProtKB-UniRule"/>
</dbReference>
<dbReference type="PANTHER" id="PTHR11349">
    <property type="entry name" value="NUCLEOSIDE DIPHOSPHATE KINASE"/>
    <property type="match status" value="1"/>
</dbReference>
<dbReference type="InterPro" id="IPR036850">
    <property type="entry name" value="NDK-like_dom_sf"/>
</dbReference>
<comment type="catalytic activity">
    <reaction evidence="13 16">
        <text>a 2'-deoxyribonucleoside 5'-diphosphate + ATP = a 2'-deoxyribonucleoside 5'-triphosphate + ADP</text>
        <dbReference type="Rhea" id="RHEA:44640"/>
        <dbReference type="ChEBI" id="CHEBI:30616"/>
        <dbReference type="ChEBI" id="CHEBI:61560"/>
        <dbReference type="ChEBI" id="CHEBI:73316"/>
        <dbReference type="ChEBI" id="CHEBI:456216"/>
        <dbReference type="EC" id="2.7.4.6"/>
    </reaction>
</comment>
<dbReference type="Pfam" id="PF00334">
    <property type="entry name" value="NDK"/>
    <property type="match status" value="1"/>
</dbReference>
<keyword evidence="11 13" id="KW-0460">Magnesium</keyword>
<dbReference type="PRINTS" id="PR01243">
    <property type="entry name" value="NUCDPKINASE"/>
</dbReference>
<feature type="binding site" evidence="13 14">
    <location>
        <position position="9"/>
    </location>
    <ligand>
        <name>ATP</name>
        <dbReference type="ChEBI" id="CHEBI:30616"/>
    </ligand>
</feature>
<proteinExistence type="inferred from homology"/>
<dbReference type="CDD" id="cd04413">
    <property type="entry name" value="NDPk_I"/>
    <property type="match status" value="1"/>
</dbReference>
<dbReference type="InterPro" id="IPR001564">
    <property type="entry name" value="Nucleoside_diP_kinase"/>
</dbReference>
<feature type="active site" description="Pros-phosphohistidine intermediate" evidence="13 14">
    <location>
        <position position="115"/>
    </location>
</feature>
<evidence type="ECO:0000256" key="11">
    <source>
        <dbReference type="ARBA" id="ARBA00022842"/>
    </source>
</evidence>
<evidence type="ECO:0000256" key="4">
    <source>
        <dbReference type="ARBA" id="ARBA00017632"/>
    </source>
</evidence>
<keyword evidence="7 13" id="KW-0479">Metal-binding</keyword>
<dbReference type="GO" id="GO:0046872">
    <property type="term" value="F:metal ion binding"/>
    <property type="evidence" value="ECO:0007669"/>
    <property type="project" value="UniProtKB-KW"/>
</dbReference>
<evidence type="ECO:0000256" key="9">
    <source>
        <dbReference type="ARBA" id="ARBA00022777"/>
    </source>
</evidence>
<evidence type="ECO:0000256" key="15">
    <source>
        <dbReference type="RuleBase" id="RU004011"/>
    </source>
</evidence>
<evidence type="ECO:0000256" key="12">
    <source>
        <dbReference type="ARBA" id="ARBA00023080"/>
    </source>
</evidence>
<gene>
    <name evidence="13 18" type="primary">ndk</name>
    <name evidence="18" type="ORF">IAB88_07475</name>
</gene>
<keyword evidence="5 13" id="KW-0597">Phosphoprotein</keyword>
<keyword evidence="12 13" id="KW-0546">Nucleotide metabolism</keyword>
<evidence type="ECO:0000256" key="10">
    <source>
        <dbReference type="ARBA" id="ARBA00022840"/>
    </source>
</evidence>
<evidence type="ECO:0000256" key="3">
    <source>
        <dbReference type="ARBA" id="ARBA00012966"/>
    </source>
</evidence>
<dbReference type="HAMAP" id="MF_00451">
    <property type="entry name" value="NDP_kinase"/>
    <property type="match status" value="1"/>
</dbReference>
<evidence type="ECO:0000256" key="13">
    <source>
        <dbReference type="HAMAP-Rule" id="MF_00451"/>
    </source>
</evidence>
<keyword evidence="13" id="KW-0963">Cytoplasm</keyword>
<dbReference type="Proteomes" id="UP000823598">
    <property type="component" value="Unassembled WGS sequence"/>
</dbReference>
<evidence type="ECO:0000256" key="8">
    <source>
        <dbReference type="ARBA" id="ARBA00022741"/>
    </source>
</evidence>
<dbReference type="SMART" id="SM00562">
    <property type="entry name" value="NDK"/>
    <property type="match status" value="1"/>
</dbReference>
<dbReference type="GO" id="GO:0005737">
    <property type="term" value="C:cytoplasm"/>
    <property type="evidence" value="ECO:0007669"/>
    <property type="project" value="UniProtKB-SubCell"/>
</dbReference>
<dbReference type="AlphaFoldDB" id="A0A9D9ISG3"/>